<protein>
    <submittedName>
        <fullName evidence="1">DUF1810 domain-containing protein</fullName>
    </submittedName>
</protein>
<dbReference type="SUPFAM" id="SSF140736">
    <property type="entry name" value="Rv1873-like"/>
    <property type="match status" value="1"/>
</dbReference>
<sequence length="153" mass="16557">MEIPCPDTASVDLDRFIAAQASTYPGALAELERGEKSSHWMWYVFPQITGLGRSETARHYAVTGLAEAHAYLAHLLLGARLDECTDVMLGWAGERSAAAILGEADAVKFRSSMTLFEAAGGGDRYSRALDVFCEGRRDALTLDLLNLPIPLPG</sequence>
<reference evidence="1 2" key="1">
    <citation type="submission" date="2024-09" db="EMBL/GenBank/DDBJ databases">
        <authorList>
            <person name="Sun Q."/>
            <person name="Mori K."/>
        </authorList>
    </citation>
    <scope>NUCLEOTIDE SEQUENCE [LARGE SCALE GENOMIC DNA]</scope>
    <source>
        <strain evidence="1 2">CICC 11035S</strain>
    </source>
</reference>
<dbReference type="EMBL" id="JBHLTM010000081">
    <property type="protein sequence ID" value="MFC0687085.1"/>
    <property type="molecule type" value="Genomic_DNA"/>
</dbReference>
<name>A0ABV6SCU5_9SPHN</name>
<dbReference type="PIRSF" id="PIRSF008546">
    <property type="entry name" value="UCP008546"/>
    <property type="match status" value="1"/>
</dbReference>
<comment type="caution">
    <text evidence="1">The sequence shown here is derived from an EMBL/GenBank/DDBJ whole genome shotgun (WGS) entry which is preliminary data.</text>
</comment>
<keyword evidence="2" id="KW-1185">Reference proteome</keyword>
<proteinExistence type="predicted"/>
<dbReference type="RefSeq" id="WP_267221149.1">
    <property type="nucleotide sequence ID" value="NZ_JAPCWC010000009.1"/>
</dbReference>
<organism evidence="1 2">
    <name type="scientific">Novosphingobium clariflavum</name>
    <dbReference type="NCBI Taxonomy" id="2029884"/>
    <lineage>
        <taxon>Bacteria</taxon>
        <taxon>Pseudomonadati</taxon>
        <taxon>Pseudomonadota</taxon>
        <taxon>Alphaproteobacteria</taxon>
        <taxon>Sphingomonadales</taxon>
        <taxon>Sphingomonadaceae</taxon>
        <taxon>Novosphingobium</taxon>
    </lineage>
</organism>
<dbReference type="Proteomes" id="UP001589858">
    <property type="component" value="Unassembled WGS sequence"/>
</dbReference>
<evidence type="ECO:0000313" key="1">
    <source>
        <dbReference type="EMBL" id="MFC0687085.1"/>
    </source>
</evidence>
<dbReference type="Gene3D" id="1.25.40.380">
    <property type="entry name" value="Protein of unknown function DUF1810"/>
    <property type="match status" value="1"/>
</dbReference>
<dbReference type="InterPro" id="IPR036287">
    <property type="entry name" value="Rv1873-like_sf"/>
</dbReference>
<dbReference type="InterPro" id="IPR014937">
    <property type="entry name" value="DUF1810"/>
</dbReference>
<dbReference type="Pfam" id="PF08837">
    <property type="entry name" value="DUF1810"/>
    <property type="match status" value="1"/>
</dbReference>
<accession>A0ABV6SCU5</accession>
<evidence type="ECO:0000313" key="2">
    <source>
        <dbReference type="Proteomes" id="UP001589858"/>
    </source>
</evidence>
<gene>
    <name evidence="1" type="ORF">ACFFF8_21095</name>
</gene>